<dbReference type="PANTHER" id="PTHR43490">
    <property type="entry name" value="(+)-NEOMENTHOL DEHYDROGENASE"/>
    <property type="match status" value="1"/>
</dbReference>
<evidence type="ECO:0000256" key="4">
    <source>
        <dbReference type="RuleBase" id="RU000363"/>
    </source>
</evidence>
<evidence type="ECO:0000313" key="5">
    <source>
        <dbReference type="EMBL" id="NYD32388.1"/>
    </source>
</evidence>
<dbReference type="Pfam" id="PF00106">
    <property type="entry name" value="adh_short"/>
    <property type="match status" value="1"/>
</dbReference>
<accession>A0A852RP92</accession>
<dbReference type="EMBL" id="JACCBF010000001">
    <property type="protein sequence ID" value="NYD32388.1"/>
    <property type="molecule type" value="Genomic_DNA"/>
</dbReference>
<organism evidence="5 6">
    <name type="scientific">Nocardioides kongjuensis</name>
    <dbReference type="NCBI Taxonomy" id="349522"/>
    <lineage>
        <taxon>Bacteria</taxon>
        <taxon>Bacillati</taxon>
        <taxon>Actinomycetota</taxon>
        <taxon>Actinomycetes</taxon>
        <taxon>Propionibacteriales</taxon>
        <taxon>Nocardioidaceae</taxon>
        <taxon>Nocardioides</taxon>
    </lineage>
</organism>
<dbReference type="PRINTS" id="PR00080">
    <property type="entry name" value="SDRFAMILY"/>
</dbReference>
<gene>
    <name evidence="5" type="ORF">BJ958_003934</name>
</gene>
<evidence type="ECO:0000256" key="2">
    <source>
        <dbReference type="ARBA" id="ARBA00022857"/>
    </source>
</evidence>
<dbReference type="InterPro" id="IPR036291">
    <property type="entry name" value="NAD(P)-bd_dom_sf"/>
</dbReference>
<dbReference type="PANTHER" id="PTHR43490:SF99">
    <property type="entry name" value="SHORT-CHAIN DEHYDROGENASE_REDUCTASE"/>
    <property type="match status" value="1"/>
</dbReference>
<dbReference type="Proteomes" id="UP000582231">
    <property type="component" value="Unassembled WGS sequence"/>
</dbReference>
<dbReference type="SUPFAM" id="SSF51735">
    <property type="entry name" value="NAD(P)-binding Rossmann-fold domains"/>
    <property type="match status" value="1"/>
</dbReference>
<evidence type="ECO:0000313" key="6">
    <source>
        <dbReference type="Proteomes" id="UP000582231"/>
    </source>
</evidence>
<keyword evidence="2" id="KW-0521">NADP</keyword>
<evidence type="ECO:0000256" key="1">
    <source>
        <dbReference type="ARBA" id="ARBA00006484"/>
    </source>
</evidence>
<dbReference type="GO" id="GO:0016491">
    <property type="term" value="F:oxidoreductase activity"/>
    <property type="evidence" value="ECO:0007669"/>
    <property type="project" value="UniProtKB-KW"/>
</dbReference>
<dbReference type="RefSeq" id="WP_218865879.1">
    <property type="nucleotide sequence ID" value="NZ_BAABEF010000001.1"/>
</dbReference>
<dbReference type="Gene3D" id="3.40.50.720">
    <property type="entry name" value="NAD(P)-binding Rossmann-like Domain"/>
    <property type="match status" value="1"/>
</dbReference>
<dbReference type="InterPro" id="IPR002347">
    <property type="entry name" value="SDR_fam"/>
</dbReference>
<dbReference type="AlphaFoldDB" id="A0A852RP92"/>
<evidence type="ECO:0000256" key="3">
    <source>
        <dbReference type="ARBA" id="ARBA00023002"/>
    </source>
</evidence>
<sequence>MTTMTNERVALITGGNRGLGLATARRLGRAGVTVVIGARDVDQSRAAVTGLREAGVWASAVPLDVDDDTSARDAAERIRREHGRLDILVNNAGILPEATATDAAGPLDPELFSRTFRTNVLGAAAVTAAVLPLIVRSERGRVVNVSSRMGSLSDQLDPTSPYHALVVPAYQSSKAALNALTIALAKKLAGTPVKVNSVCPGWVQTDLGGPDNRAAAPTTADEAAEVVARAALLDESGPSGSFFDAAGPVPW</sequence>
<keyword evidence="6" id="KW-1185">Reference proteome</keyword>
<comment type="caution">
    <text evidence="5">The sequence shown here is derived from an EMBL/GenBank/DDBJ whole genome shotgun (WGS) entry which is preliminary data.</text>
</comment>
<keyword evidence="3" id="KW-0560">Oxidoreductase</keyword>
<proteinExistence type="inferred from homology"/>
<comment type="similarity">
    <text evidence="1 4">Belongs to the short-chain dehydrogenases/reductases (SDR) family.</text>
</comment>
<reference evidence="5 6" key="1">
    <citation type="submission" date="2020-07" db="EMBL/GenBank/DDBJ databases">
        <title>Sequencing the genomes of 1000 actinobacteria strains.</title>
        <authorList>
            <person name="Klenk H.-P."/>
        </authorList>
    </citation>
    <scope>NUCLEOTIDE SEQUENCE [LARGE SCALE GENOMIC DNA]</scope>
    <source>
        <strain evidence="5 6">DSM 19082</strain>
    </source>
</reference>
<dbReference type="PRINTS" id="PR00081">
    <property type="entry name" value="GDHRDH"/>
</dbReference>
<name>A0A852RP92_9ACTN</name>
<protein>
    <submittedName>
        <fullName evidence="5">NAD(P)-dependent dehydrogenase (Short-subunit alcohol dehydrogenase family)</fullName>
    </submittedName>
</protein>